<dbReference type="Proteomes" id="UP000192220">
    <property type="component" value="Unplaced"/>
</dbReference>
<evidence type="ECO:0000313" key="4">
    <source>
        <dbReference type="RefSeq" id="XP_013881160.1"/>
    </source>
</evidence>
<reference evidence="4" key="1">
    <citation type="submission" date="2025-08" db="UniProtKB">
        <authorList>
            <consortium name="RefSeq"/>
        </authorList>
    </citation>
    <scope>IDENTIFICATION</scope>
</reference>
<proteinExistence type="predicted"/>
<sequence>MLKIKLKQLQTKHGEDIIHKTALHCIYTDDQEKLQLKGDVEKSTDKNIKHMNSDVTDNLTEIKNVQEKLNELTPTKNIQAALQLIQEKVAQDLHNKMKKLQQQKEDAGQLDNEIKQKLLAFEIQNEQITSYKQLFEKEKTALRTIFSDIIKKKQEMESQLKKMAEIQLKNTKRLKEGLKQDKDNLDKERDMIKTKNMELEEIRSDIQKQTAMLQLEKQQIQEDRDKLETTKTELDKKKQCLTNFLEEMDKEKTKLKNVVQHLKQQSKRFRQLERMICSTQTTRDTKDQQLKAQVQKLRLTGIKLQEVKEKLKALMTISSTETDKIRTLMTSLNKDKDIIKNMKMEIQSQTDLISSQKESLKDQWTKLKTAQNEMLKEMKPTKNIQAALQLIQEKVAQDLHNKMKKLQQQKEDAGQLDRGNQQKTYKQHFNSFKKRLLKTYTTK</sequence>
<feature type="region of interest" description="Disordered" evidence="2">
    <location>
        <begin position="401"/>
        <end position="425"/>
    </location>
</feature>
<evidence type="ECO:0000313" key="3">
    <source>
        <dbReference type="Proteomes" id="UP000192220"/>
    </source>
</evidence>
<evidence type="ECO:0000256" key="1">
    <source>
        <dbReference type="SAM" id="Coils"/>
    </source>
</evidence>
<name>A0A2I4CMC9_AUSLI</name>
<protein>
    <submittedName>
        <fullName evidence="4">Cingulin</fullName>
    </submittedName>
</protein>
<dbReference type="OrthoDB" id="10255522at2759"/>
<keyword evidence="3" id="KW-1185">Reference proteome</keyword>
<dbReference type="InParanoid" id="A0A2I4CMC9"/>
<evidence type="ECO:0000256" key="2">
    <source>
        <dbReference type="SAM" id="MobiDB-lite"/>
    </source>
</evidence>
<dbReference type="STRING" id="52670.A0A2I4CMC9"/>
<feature type="coiled-coil region" evidence="1">
    <location>
        <begin position="161"/>
        <end position="275"/>
    </location>
</feature>
<dbReference type="KEGG" id="alim:106530131"/>
<dbReference type="RefSeq" id="XP_013881160.1">
    <property type="nucleotide sequence ID" value="XM_014025706.1"/>
</dbReference>
<dbReference type="AlphaFoldDB" id="A0A2I4CMC9"/>
<feature type="coiled-coil region" evidence="1">
    <location>
        <begin position="90"/>
        <end position="120"/>
    </location>
</feature>
<keyword evidence="1" id="KW-0175">Coiled coil</keyword>
<organism evidence="3 4">
    <name type="scientific">Austrofundulus limnaeus</name>
    <name type="common">Annual killifish</name>
    <dbReference type="NCBI Taxonomy" id="52670"/>
    <lineage>
        <taxon>Eukaryota</taxon>
        <taxon>Metazoa</taxon>
        <taxon>Chordata</taxon>
        <taxon>Craniata</taxon>
        <taxon>Vertebrata</taxon>
        <taxon>Euteleostomi</taxon>
        <taxon>Actinopterygii</taxon>
        <taxon>Neopterygii</taxon>
        <taxon>Teleostei</taxon>
        <taxon>Neoteleostei</taxon>
        <taxon>Acanthomorphata</taxon>
        <taxon>Ovalentaria</taxon>
        <taxon>Atherinomorphae</taxon>
        <taxon>Cyprinodontiformes</taxon>
        <taxon>Rivulidae</taxon>
        <taxon>Austrofundulus</taxon>
    </lineage>
</organism>
<gene>
    <name evidence="4" type="primary">LOC106530131</name>
</gene>
<dbReference type="GeneID" id="106530131"/>
<accession>A0A2I4CMC9</accession>